<dbReference type="InterPro" id="IPR001736">
    <property type="entry name" value="PLipase_D/transphosphatidylase"/>
</dbReference>
<protein>
    <recommendedName>
        <fullName evidence="1">Cardiolipin synthase B</fullName>
        <shortName evidence="1">CL synthase</shortName>
        <ecNumber evidence="1">2.7.8.-</ecNumber>
    </recommendedName>
</protein>
<dbReference type="CDD" id="cd09110">
    <property type="entry name" value="PLDc_CLS_1"/>
    <property type="match status" value="1"/>
</dbReference>
<comment type="caution">
    <text evidence="3">The sequence shown here is derived from an EMBL/GenBank/DDBJ whole genome shotgun (WGS) entry which is preliminary data.</text>
</comment>
<feature type="active site" evidence="1">
    <location>
        <position position="294"/>
    </location>
</feature>
<dbReference type="EMBL" id="RJVP01000002">
    <property type="protein sequence ID" value="ROH86905.1"/>
    <property type="molecule type" value="Genomic_DNA"/>
</dbReference>
<dbReference type="AlphaFoldDB" id="A0A3N0V2H8"/>
<accession>A0A3N0V2H8</accession>
<dbReference type="RefSeq" id="WP_123236713.1">
    <property type="nucleotide sequence ID" value="NZ_RJVP01000002.1"/>
</dbReference>
<feature type="domain" description="PLD phosphodiesterase" evidence="2">
    <location>
        <begin position="287"/>
        <end position="314"/>
    </location>
</feature>
<gene>
    <name evidence="1 3" type="primary">clsB</name>
    <name evidence="3" type="ORF">ED236_04160</name>
</gene>
<evidence type="ECO:0000313" key="3">
    <source>
        <dbReference type="EMBL" id="ROH86905.1"/>
    </source>
</evidence>
<feature type="domain" description="PLD phosphodiesterase" evidence="2">
    <location>
        <begin position="107"/>
        <end position="134"/>
    </location>
</feature>
<dbReference type="PANTHER" id="PTHR21248:SF22">
    <property type="entry name" value="PHOSPHOLIPASE D"/>
    <property type="match status" value="1"/>
</dbReference>
<evidence type="ECO:0000256" key="1">
    <source>
        <dbReference type="HAMAP-Rule" id="MF_01917"/>
    </source>
</evidence>
<dbReference type="Pfam" id="PF13091">
    <property type="entry name" value="PLDc_2"/>
    <property type="match status" value="2"/>
</dbReference>
<comment type="catalytic activity">
    <reaction evidence="1">
        <text>2 a 1,2-diacyl-sn-glycero-3-phospho-(1'-sn-glycerol) = a cardiolipin + glycerol</text>
        <dbReference type="Rhea" id="RHEA:31451"/>
        <dbReference type="ChEBI" id="CHEBI:17754"/>
        <dbReference type="ChEBI" id="CHEBI:62237"/>
        <dbReference type="ChEBI" id="CHEBI:64716"/>
    </reaction>
</comment>
<dbReference type="EC" id="2.7.8.-" evidence="1"/>
<dbReference type="PANTHER" id="PTHR21248">
    <property type="entry name" value="CARDIOLIPIN SYNTHASE"/>
    <property type="match status" value="1"/>
</dbReference>
<sequence length="385" mass="43890">MTRFVANNQITLLRNGEEYFPALLDAIASARYEVHLQTFIFEADDTGLRVAAALQAAAQRGVSVHVLLDGYGSRKLTRTVLDGMRAEGIEVTFYRPQISPWTLQRNRLRRLHRKVSVIDGTTAFVGGINIIDDLNVPNGMPPRVDYALRLQGPLVKDIHTSCVRLWQRISWANLQRTHSSRVPLALLDNPPPGQLRAAFVVRDNLLNRRAIERAYLKAIGNAREEILIANAYFVPGRRFRRALVSAARRGVKVRLLLQGRMEYWLMLATHAFYRQFLREGIVIHEYHKSFMHSKVAVIDGRWATVGSSNIDPFSLLLAREANVMVLDADFSQQLRSDIERSIRDGGQQVHADDWERERWGKRVVSWLVFGMVRVILGMLGHSNKH</sequence>
<dbReference type="GO" id="GO:0005886">
    <property type="term" value="C:plasma membrane"/>
    <property type="evidence" value="ECO:0007669"/>
    <property type="project" value="UniProtKB-SubCell"/>
</dbReference>
<name>A0A3N0V2H8_9PROT</name>
<keyword evidence="1" id="KW-0594">Phospholipid biosynthesis</keyword>
<proteinExistence type="inferred from homology"/>
<dbReference type="GO" id="GO:0032049">
    <property type="term" value="P:cardiolipin biosynthetic process"/>
    <property type="evidence" value="ECO:0007669"/>
    <property type="project" value="InterPro"/>
</dbReference>
<feature type="active site" evidence="1">
    <location>
        <position position="112"/>
    </location>
</feature>
<keyword evidence="1" id="KW-0808">Transferase</keyword>
<dbReference type="InterPro" id="IPR025202">
    <property type="entry name" value="PLD-like_dom"/>
</dbReference>
<feature type="active site" evidence="1">
    <location>
        <position position="292"/>
    </location>
</feature>
<keyword evidence="1" id="KW-1208">Phospholipid metabolism</keyword>
<keyword evidence="1" id="KW-0444">Lipid biosynthesis</keyword>
<comment type="subcellular location">
    <subcellularLocation>
        <location evidence="1">Cell membrane</location>
        <topology evidence="1">Peripheral membrane protein</topology>
    </subcellularLocation>
</comment>
<dbReference type="InterPro" id="IPR030872">
    <property type="entry name" value="Cardiolipin_synth_ClsB"/>
</dbReference>
<keyword evidence="1" id="KW-1003">Cell membrane</keyword>
<reference evidence="3 4" key="1">
    <citation type="submission" date="2018-10" db="EMBL/GenBank/DDBJ databases">
        <authorList>
            <person name="Chen W.-M."/>
        </authorList>
    </citation>
    <scope>NUCLEOTIDE SEQUENCE [LARGE SCALE GENOMIC DNA]</scope>
    <source>
        <strain evidence="3 4">H-5</strain>
    </source>
</reference>
<evidence type="ECO:0000313" key="4">
    <source>
        <dbReference type="Proteomes" id="UP000275137"/>
    </source>
</evidence>
<dbReference type="SUPFAM" id="SSF56024">
    <property type="entry name" value="Phospholipase D/nuclease"/>
    <property type="match status" value="2"/>
</dbReference>
<keyword evidence="1" id="KW-0472">Membrane</keyword>
<dbReference type="CDD" id="cd09159">
    <property type="entry name" value="PLDc_ybhO_like_2"/>
    <property type="match status" value="1"/>
</dbReference>
<dbReference type="GO" id="GO:0008808">
    <property type="term" value="F:cardiolipin synthase activity"/>
    <property type="evidence" value="ECO:0007669"/>
    <property type="project" value="InterPro"/>
</dbReference>
<dbReference type="SMART" id="SM00155">
    <property type="entry name" value="PLDc"/>
    <property type="match status" value="2"/>
</dbReference>
<comment type="function">
    <text evidence="1">Catalyzes the phosphatidyl group transfer from one phosphatidylglycerol molecule to another to form cardiolipin (CL) (diphosphatidylglycerol) and glycerol.</text>
</comment>
<keyword evidence="4" id="KW-1185">Reference proteome</keyword>
<dbReference type="PROSITE" id="PS50035">
    <property type="entry name" value="PLD"/>
    <property type="match status" value="2"/>
</dbReference>
<dbReference type="Proteomes" id="UP000275137">
    <property type="component" value="Unassembled WGS sequence"/>
</dbReference>
<feature type="active site" evidence="1">
    <location>
        <position position="299"/>
    </location>
</feature>
<keyword evidence="1" id="KW-0443">Lipid metabolism</keyword>
<organism evidence="3 4">
    <name type="scientific">Pseudomethylobacillus aquaticus</name>
    <dbReference type="NCBI Taxonomy" id="2676064"/>
    <lineage>
        <taxon>Bacteria</taxon>
        <taxon>Pseudomonadati</taxon>
        <taxon>Pseudomonadota</taxon>
        <taxon>Betaproteobacteria</taxon>
        <taxon>Nitrosomonadales</taxon>
        <taxon>Methylophilaceae</taxon>
        <taxon>Pseudomethylobacillus</taxon>
    </lineage>
</organism>
<evidence type="ECO:0000259" key="2">
    <source>
        <dbReference type="PROSITE" id="PS50035"/>
    </source>
</evidence>
<dbReference type="HAMAP" id="MF_01917">
    <property type="entry name" value="Cardiolipin_synth_ClsB"/>
    <property type="match status" value="1"/>
</dbReference>
<feature type="active site" evidence="1">
    <location>
        <position position="119"/>
    </location>
</feature>
<feature type="active site" evidence="1">
    <location>
        <position position="114"/>
    </location>
</feature>
<dbReference type="NCBIfam" id="NF008427">
    <property type="entry name" value="PRK11263.1"/>
    <property type="match status" value="1"/>
</dbReference>
<dbReference type="Gene3D" id="3.30.870.10">
    <property type="entry name" value="Endonuclease Chain A"/>
    <property type="match status" value="2"/>
</dbReference>
<comment type="similarity">
    <text evidence="1">Belongs to the phospholipase D family. Cardiolipin synthase subfamily. ClsB sub-subfamily.</text>
</comment>